<accession>A0A1D3LJX7</accession>
<evidence type="ECO:0008006" key="4">
    <source>
        <dbReference type="Google" id="ProtNLM"/>
    </source>
</evidence>
<evidence type="ECO:0000313" key="2">
    <source>
        <dbReference type="EMBL" id="SCM10127.1"/>
    </source>
</evidence>
<dbReference type="AlphaFoldDB" id="A0A1D3LJX7"/>
<reference evidence="2 3" key="1">
    <citation type="submission" date="2016-08" db="EMBL/GenBank/DDBJ databases">
        <authorList>
            <consortium name="Pathogen Informatics"/>
        </authorList>
    </citation>
    <scope>NUCLEOTIDE SEQUENCE [LARGE SCALE GENOMIC DNA]</scope>
    <source>
        <strain evidence="2 3">DK</strain>
    </source>
</reference>
<keyword evidence="1" id="KW-0812">Transmembrane</keyword>
<dbReference type="Proteomes" id="UP000195879">
    <property type="component" value="Chromosome 10"/>
</dbReference>
<dbReference type="EMBL" id="LT608204">
    <property type="protein sequence ID" value="SCM10127.1"/>
    <property type="molecule type" value="Genomic_DNA"/>
</dbReference>
<organism evidence="2 3">
    <name type="scientific">Plasmodium chabaudi adami</name>
    <dbReference type="NCBI Taxonomy" id="5826"/>
    <lineage>
        <taxon>Eukaryota</taxon>
        <taxon>Sar</taxon>
        <taxon>Alveolata</taxon>
        <taxon>Apicomplexa</taxon>
        <taxon>Aconoidasida</taxon>
        <taxon>Haemosporida</taxon>
        <taxon>Plasmodiidae</taxon>
        <taxon>Plasmodium</taxon>
        <taxon>Plasmodium (Vinckeia)</taxon>
    </lineage>
</organism>
<evidence type="ECO:0000256" key="1">
    <source>
        <dbReference type="SAM" id="Phobius"/>
    </source>
</evidence>
<sequence length="194" mass="22139">MVANVLVSSWLVCFFFVFFLINNNVLVLSNLYRNHEHGEKIYSINSENNKFSNEKTKRKQLKTSNFNSPVDKTKSLPESTNIIGVVKRFIAKNPTLSVIIVFTLSAIMGFITRIAALNILKKKICCTPSNDYIGDAIKQNIINEFIERETNKTKENQINKAKENKINNLNEANKINNLNEANKINELNEANKTE</sequence>
<feature type="transmembrane region" description="Helical" evidence="1">
    <location>
        <begin position="96"/>
        <end position="120"/>
    </location>
</feature>
<evidence type="ECO:0000313" key="3">
    <source>
        <dbReference type="Proteomes" id="UP000195879"/>
    </source>
</evidence>
<gene>
    <name evidence="2" type="ORF">PCHDK_000225300</name>
</gene>
<keyword evidence="1" id="KW-1133">Transmembrane helix</keyword>
<proteinExistence type="predicted"/>
<name>A0A1D3LJX7_PLACE</name>
<protein>
    <recommendedName>
        <fullName evidence="4">Gametocyte-specific protein</fullName>
    </recommendedName>
</protein>
<keyword evidence="1" id="KW-0472">Membrane</keyword>
<feature type="transmembrane region" description="Helical" evidence="1">
    <location>
        <begin position="6"/>
        <end position="32"/>
    </location>
</feature>